<dbReference type="GO" id="GO:0045893">
    <property type="term" value="P:positive regulation of DNA-templated transcription"/>
    <property type="evidence" value="ECO:0007669"/>
    <property type="project" value="InterPro"/>
</dbReference>
<comment type="subcellular location">
    <subcellularLocation>
        <location evidence="1">Cytoplasm</location>
    </subcellularLocation>
</comment>
<protein>
    <submittedName>
        <fullName evidence="7">MerR family transcriptional regulator</fullName>
    </submittedName>
</protein>
<dbReference type="InterPro" id="IPR009061">
    <property type="entry name" value="DNA-bd_dom_put_sf"/>
</dbReference>
<dbReference type="GO" id="GO:0005507">
    <property type="term" value="F:copper ion binding"/>
    <property type="evidence" value="ECO:0007669"/>
    <property type="project" value="InterPro"/>
</dbReference>
<dbReference type="CDD" id="cd01108">
    <property type="entry name" value="HTH_CueR"/>
    <property type="match status" value="1"/>
</dbReference>
<dbReference type="RefSeq" id="WP_062061419.1">
    <property type="nucleotide sequence ID" value="NZ_CP013264.1"/>
</dbReference>
<evidence type="ECO:0000259" key="6">
    <source>
        <dbReference type="PROSITE" id="PS50937"/>
    </source>
</evidence>
<gene>
    <name evidence="7" type="ORF">ATN00_01990</name>
</gene>
<dbReference type="Gene3D" id="1.10.1660.10">
    <property type="match status" value="1"/>
</dbReference>
<keyword evidence="5" id="KW-0804">Transcription</keyword>
<evidence type="ECO:0000256" key="5">
    <source>
        <dbReference type="ARBA" id="ARBA00023163"/>
    </source>
</evidence>
<keyword evidence="8" id="KW-1185">Reference proteome</keyword>
<keyword evidence="2" id="KW-0963">Cytoplasm</keyword>
<feature type="domain" description="HTH merR-type" evidence="6">
    <location>
        <begin position="1"/>
        <end position="69"/>
    </location>
</feature>
<dbReference type="Proteomes" id="UP000056968">
    <property type="component" value="Chromosome"/>
</dbReference>
<dbReference type="GO" id="GO:0005737">
    <property type="term" value="C:cytoplasm"/>
    <property type="evidence" value="ECO:0007669"/>
    <property type="project" value="UniProtKB-SubCell"/>
</dbReference>
<name>A0A0S3EV03_9SPHN</name>
<keyword evidence="4" id="KW-0238">DNA-binding</keyword>
<dbReference type="PROSITE" id="PS00552">
    <property type="entry name" value="HTH_MERR_1"/>
    <property type="match status" value="1"/>
</dbReference>
<dbReference type="GO" id="GO:0003700">
    <property type="term" value="F:DNA-binding transcription factor activity"/>
    <property type="evidence" value="ECO:0007669"/>
    <property type="project" value="InterPro"/>
</dbReference>
<keyword evidence="3" id="KW-0805">Transcription regulation</keyword>
<evidence type="ECO:0000313" key="8">
    <source>
        <dbReference type="Proteomes" id="UP000056968"/>
    </source>
</evidence>
<dbReference type="PRINTS" id="PR00040">
    <property type="entry name" value="HTHMERR"/>
</dbReference>
<dbReference type="PANTHER" id="PTHR30204:SF94">
    <property type="entry name" value="HEAVY METAL-DEPENDENT TRANSCRIPTIONAL REGULATOR HI_0293-RELATED"/>
    <property type="match status" value="1"/>
</dbReference>
<evidence type="ECO:0000256" key="4">
    <source>
        <dbReference type="ARBA" id="ARBA00023125"/>
    </source>
</evidence>
<dbReference type="Pfam" id="PF13411">
    <property type="entry name" value="MerR_1"/>
    <property type="match status" value="1"/>
</dbReference>
<dbReference type="OrthoDB" id="9802944at2"/>
<dbReference type="InterPro" id="IPR047057">
    <property type="entry name" value="MerR_fam"/>
</dbReference>
<proteinExistence type="predicted"/>
<dbReference type="InterPro" id="IPR000551">
    <property type="entry name" value="MerR-type_HTH_dom"/>
</dbReference>
<dbReference type="SUPFAM" id="SSF46955">
    <property type="entry name" value="Putative DNA-binding domain"/>
    <property type="match status" value="1"/>
</dbReference>
<dbReference type="NCBIfam" id="TIGR02044">
    <property type="entry name" value="CueR"/>
    <property type="match status" value="1"/>
</dbReference>
<evidence type="ECO:0000313" key="7">
    <source>
        <dbReference type="EMBL" id="ALR19256.1"/>
    </source>
</evidence>
<dbReference type="EMBL" id="CP013264">
    <property type="protein sequence ID" value="ALR19256.1"/>
    <property type="molecule type" value="Genomic_DNA"/>
</dbReference>
<accession>A0A0S3EV03</accession>
<dbReference type="STRING" id="1332080.ATN00_01990"/>
<dbReference type="InterPro" id="IPR011789">
    <property type="entry name" value="CueR"/>
</dbReference>
<evidence type="ECO:0000256" key="2">
    <source>
        <dbReference type="ARBA" id="ARBA00022490"/>
    </source>
</evidence>
<evidence type="ECO:0000256" key="1">
    <source>
        <dbReference type="ARBA" id="ARBA00004496"/>
    </source>
</evidence>
<reference evidence="7 8" key="1">
    <citation type="submission" date="2015-11" db="EMBL/GenBank/DDBJ databases">
        <title>A Two-component Flavoprotein Monooxygenase System MeaXY Responsible for para-Hydroxylation of 2-Methyl-6-ethylaniline and 2,6-Diethylaniline in Sphingobium baderi DE-13.</title>
        <authorList>
            <person name="Cheng M."/>
            <person name="Meng Q."/>
            <person name="Yang Y."/>
            <person name="Chu C."/>
            <person name="Yan X."/>
            <person name="He J."/>
            <person name="Li S."/>
        </authorList>
    </citation>
    <scope>NUCLEOTIDE SEQUENCE [LARGE SCALE GENOMIC DNA]</scope>
    <source>
        <strain evidence="7 8">DE-13</strain>
    </source>
</reference>
<evidence type="ECO:0000256" key="3">
    <source>
        <dbReference type="ARBA" id="ARBA00023015"/>
    </source>
</evidence>
<organism evidence="7 8">
    <name type="scientific">Sphingobium baderi</name>
    <dbReference type="NCBI Taxonomy" id="1332080"/>
    <lineage>
        <taxon>Bacteria</taxon>
        <taxon>Pseudomonadati</taxon>
        <taxon>Pseudomonadota</taxon>
        <taxon>Alphaproteobacteria</taxon>
        <taxon>Sphingomonadales</taxon>
        <taxon>Sphingomonadaceae</taxon>
        <taxon>Sphingobium</taxon>
    </lineage>
</organism>
<dbReference type="KEGG" id="sbd:ATN00_01990"/>
<dbReference type="GO" id="GO:0003677">
    <property type="term" value="F:DNA binding"/>
    <property type="evidence" value="ECO:0007669"/>
    <property type="project" value="UniProtKB-KW"/>
</dbReference>
<dbReference type="PANTHER" id="PTHR30204">
    <property type="entry name" value="REDOX-CYCLING DRUG-SENSING TRANSCRIPTIONAL ACTIVATOR SOXR"/>
    <property type="match status" value="1"/>
</dbReference>
<dbReference type="AlphaFoldDB" id="A0A0S3EV03"/>
<dbReference type="PROSITE" id="PS50937">
    <property type="entry name" value="HTH_MERR_2"/>
    <property type="match status" value="1"/>
</dbReference>
<dbReference type="SMART" id="SM00422">
    <property type="entry name" value="HTH_MERR"/>
    <property type="match status" value="1"/>
</dbReference>
<sequence length="139" mass="15325">MNIGAASHASGVSQRMIRHYEKIGLIPAPPRRDSGYRDYGDADVLRLRFIANARDLGFPIEEIRDLLGLWSNSQRASAEVKALAVARAEELGRKADVLQALRRTLLELADRCHGDDRPDCPIIERMSGDADGAMAEAEL</sequence>